<dbReference type="Proteomes" id="UP000231658">
    <property type="component" value="Unassembled WGS sequence"/>
</dbReference>
<proteinExistence type="predicted"/>
<dbReference type="EMBL" id="FLYE01000008">
    <property type="protein sequence ID" value="SCA56010.1"/>
    <property type="molecule type" value="Genomic_DNA"/>
</dbReference>
<gene>
    <name evidence="1" type="ORF">MTBPR1_160001</name>
</gene>
<sequence length="81" mass="8553">MKFFNVLGTSTTRALGAVDKATDAALTTLGGVNDIAQTVRASTLEARNQAAIDYVANTADLLKQRNVTEEQLAKAIAQLSD</sequence>
<evidence type="ECO:0000313" key="2">
    <source>
        <dbReference type="Proteomes" id="UP000231658"/>
    </source>
</evidence>
<name>A0A1C3RFF2_9PROT</name>
<accession>A0A1C3RFF2</accession>
<evidence type="ECO:0000313" key="1">
    <source>
        <dbReference type="EMBL" id="SCA56010.1"/>
    </source>
</evidence>
<reference evidence="1 2" key="1">
    <citation type="submission" date="2016-07" db="EMBL/GenBank/DDBJ databases">
        <authorList>
            <person name="Lefevre C.T."/>
        </authorList>
    </citation>
    <scope>NUCLEOTIDE SEQUENCE [LARGE SCALE GENOMIC DNA]</scope>
    <source>
        <strain evidence="1">PR1</strain>
    </source>
</reference>
<keyword evidence="2" id="KW-1185">Reference proteome</keyword>
<organism evidence="1 2">
    <name type="scientific">Candidatus Terasakiella magnetica</name>
    <dbReference type="NCBI Taxonomy" id="1867952"/>
    <lineage>
        <taxon>Bacteria</taxon>
        <taxon>Pseudomonadati</taxon>
        <taxon>Pseudomonadota</taxon>
        <taxon>Alphaproteobacteria</taxon>
        <taxon>Rhodospirillales</taxon>
        <taxon>Terasakiellaceae</taxon>
        <taxon>Terasakiella</taxon>
    </lineage>
</organism>
<dbReference type="AlphaFoldDB" id="A0A1C3RFF2"/>
<protein>
    <submittedName>
        <fullName evidence="1">Uncharacterized protein</fullName>
    </submittedName>
</protein>
<dbReference type="RefSeq" id="WP_069186701.1">
    <property type="nucleotide sequence ID" value="NZ_FLYE01000008.1"/>
</dbReference>